<dbReference type="AlphaFoldDB" id="A0AAE2VYQ4"/>
<dbReference type="GO" id="GO:0051479">
    <property type="term" value="P:mannosylglycerate biosynthetic process"/>
    <property type="evidence" value="ECO:0007669"/>
    <property type="project" value="InterPro"/>
</dbReference>
<keyword evidence="5" id="KW-1185">Reference proteome</keyword>
<protein>
    <submittedName>
        <fullName evidence="4">HAD-IIB family hydrolase</fullName>
    </submittedName>
</protein>
<evidence type="ECO:0000313" key="4">
    <source>
        <dbReference type="EMBL" id="MBM1713872.1"/>
    </source>
</evidence>
<dbReference type="SFLD" id="SFLDG01140">
    <property type="entry name" value="C2.B:_Phosphomannomutase_and_P"/>
    <property type="match status" value="1"/>
</dbReference>
<dbReference type="GO" id="GO:0005829">
    <property type="term" value="C:cytosol"/>
    <property type="evidence" value="ECO:0007669"/>
    <property type="project" value="TreeGrafter"/>
</dbReference>
<dbReference type="PROSITE" id="PS01228">
    <property type="entry name" value="COF_1"/>
    <property type="match status" value="1"/>
</dbReference>
<keyword evidence="3" id="KW-0460">Magnesium</keyword>
<dbReference type="SFLD" id="SFLDG01142">
    <property type="entry name" value="C2.B.2:_Mannosyl-3-phosphoglyc"/>
    <property type="match status" value="1"/>
</dbReference>
<organism evidence="4 5">
    <name type="scientific">Sulfitobacter geojensis</name>
    <dbReference type="NCBI Taxonomy" id="1342299"/>
    <lineage>
        <taxon>Bacteria</taxon>
        <taxon>Pseudomonadati</taxon>
        <taxon>Pseudomonadota</taxon>
        <taxon>Alphaproteobacteria</taxon>
        <taxon>Rhodobacterales</taxon>
        <taxon>Roseobacteraceae</taxon>
        <taxon>Sulfitobacter</taxon>
    </lineage>
</organism>
<evidence type="ECO:0000256" key="2">
    <source>
        <dbReference type="ARBA" id="ARBA00022801"/>
    </source>
</evidence>
<accession>A0AAE2VYQ4</accession>
<dbReference type="InterPro" id="IPR036412">
    <property type="entry name" value="HAD-like_sf"/>
</dbReference>
<dbReference type="NCBIfam" id="TIGR01486">
    <property type="entry name" value="HAD-SF-IIB-MPGP"/>
    <property type="match status" value="1"/>
</dbReference>
<dbReference type="Proteomes" id="UP000732193">
    <property type="component" value="Unassembled WGS sequence"/>
</dbReference>
<dbReference type="PANTHER" id="PTHR10000">
    <property type="entry name" value="PHOSPHOSERINE PHOSPHATASE"/>
    <property type="match status" value="1"/>
</dbReference>
<dbReference type="PANTHER" id="PTHR10000:SF8">
    <property type="entry name" value="HAD SUPERFAMILY HYDROLASE-LIKE, TYPE 3"/>
    <property type="match status" value="1"/>
</dbReference>
<evidence type="ECO:0000256" key="1">
    <source>
        <dbReference type="ARBA" id="ARBA00022723"/>
    </source>
</evidence>
<reference evidence="4 5" key="1">
    <citation type="submission" date="2021-01" db="EMBL/GenBank/DDBJ databases">
        <title>Diatom-associated Roseobacters Show Island Model of Population Structure.</title>
        <authorList>
            <person name="Qu L."/>
            <person name="Feng X."/>
            <person name="Chen Y."/>
            <person name="Li L."/>
            <person name="Wang X."/>
            <person name="Hu Z."/>
            <person name="Wang H."/>
            <person name="Luo H."/>
        </authorList>
    </citation>
    <scope>NUCLEOTIDE SEQUENCE [LARGE SCALE GENOMIC DNA]</scope>
    <source>
        <strain evidence="4 5">TR60-84</strain>
    </source>
</reference>
<sequence length="260" mass="27856">MTSDMPLLVFTDLDGTLLSHGDYRWDAALPALERLAHIGAGVVLASSKTALEINELRQEMGLQHWPAIVENGAGLLAPHAQAVADRFTYAQLRAVLGNIPANLRRGFCGFGDMDTAQVVRLTGLSVSAAALAKQRGYSEPGTWSGTSHEKAQFLEELTKKGVVAREGGRFLTLSFGGTKADQMAQIIDELRPRHTIALGDAPNDAEMLESADFGVIVANPHGADLPLLEGEKTGRIMRTQLAGPQGWNAAIMGHLARLKL</sequence>
<gene>
    <name evidence="4" type="ORF">JQV55_09885</name>
</gene>
<evidence type="ECO:0000313" key="5">
    <source>
        <dbReference type="Proteomes" id="UP000732193"/>
    </source>
</evidence>
<comment type="caution">
    <text evidence="4">The sequence shown here is derived from an EMBL/GenBank/DDBJ whole genome shotgun (WGS) entry which is preliminary data.</text>
</comment>
<dbReference type="RefSeq" id="WP_203242146.1">
    <property type="nucleotide sequence ID" value="NZ_JAFBRH010000002.1"/>
</dbReference>
<dbReference type="Gene3D" id="3.40.50.1000">
    <property type="entry name" value="HAD superfamily/HAD-like"/>
    <property type="match status" value="1"/>
</dbReference>
<dbReference type="EMBL" id="JAFBRM010000002">
    <property type="protein sequence ID" value="MBM1713872.1"/>
    <property type="molecule type" value="Genomic_DNA"/>
</dbReference>
<dbReference type="InterPro" id="IPR023214">
    <property type="entry name" value="HAD_sf"/>
</dbReference>
<keyword evidence="1" id="KW-0479">Metal-binding</keyword>
<dbReference type="InterPro" id="IPR006381">
    <property type="entry name" value="HAD-SF-IIB-MPGP"/>
</dbReference>
<dbReference type="GO" id="GO:0000287">
    <property type="term" value="F:magnesium ion binding"/>
    <property type="evidence" value="ECO:0007669"/>
    <property type="project" value="TreeGrafter"/>
</dbReference>
<proteinExistence type="predicted"/>
<dbReference type="SUPFAM" id="SSF56784">
    <property type="entry name" value="HAD-like"/>
    <property type="match status" value="1"/>
</dbReference>
<keyword evidence="2 4" id="KW-0378">Hydrolase</keyword>
<evidence type="ECO:0000256" key="3">
    <source>
        <dbReference type="ARBA" id="ARBA00022842"/>
    </source>
</evidence>
<dbReference type="Pfam" id="PF00702">
    <property type="entry name" value="Hydrolase"/>
    <property type="match status" value="1"/>
</dbReference>
<name>A0AAE2VYQ4_9RHOB</name>
<dbReference type="SFLD" id="SFLDS00003">
    <property type="entry name" value="Haloacid_Dehalogenase"/>
    <property type="match status" value="1"/>
</dbReference>
<dbReference type="GO" id="GO:0050531">
    <property type="term" value="F:mannosyl-3-phosphoglycerate phosphatase activity"/>
    <property type="evidence" value="ECO:0007669"/>
    <property type="project" value="InterPro"/>
</dbReference>
<dbReference type="Gene3D" id="3.30.980.20">
    <property type="entry name" value="Putative mannosyl-3-phosphoglycerate phosphatase, domain 2"/>
    <property type="match status" value="1"/>
</dbReference>